<organism evidence="4 5">
    <name type="scientific">Quercus rubra</name>
    <name type="common">Northern red oak</name>
    <name type="synonym">Quercus borealis</name>
    <dbReference type="NCBI Taxonomy" id="3512"/>
    <lineage>
        <taxon>Eukaryota</taxon>
        <taxon>Viridiplantae</taxon>
        <taxon>Streptophyta</taxon>
        <taxon>Embryophyta</taxon>
        <taxon>Tracheophyta</taxon>
        <taxon>Spermatophyta</taxon>
        <taxon>Magnoliopsida</taxon>
        <taxon>eudicotyledons</taxon>
        <taxon>Gunneridae</taxon>
        <taxon>Pentapetalae</taxon>
        <taxon>rosids</taxon>
        <taxon>fabids</taxon>
        <taxon>Fagales</taxon>
        <taxon>Fagaceae</taxon>
        <taxon>Quercus</taxon>
    </lineage>
</organism>
<feature type="compositionally biased region" description="Basic and acidic residues" evidence="3">
    <location>
        <begin position="425"/>
        <end position="436"/>
    </location>
</feature>
<sequence>MSMLDSFFSKGFKAAKCKTLLKLTIPRIKLLRNRREIQIRQMRRDIAKLLETGQEATARIRVEHIIREENMMAAQEILELFSELIAVRLPIIESQRECPLDLKESISSVCFAAPRCADLPELLQVQMLFASKYGKEFVAAATELMPDCGVNRQLIELLSVRAPSPEKKLKLLKEIAEEHELDWDPAASETEFLKPHEDLLNGPTQFVSGSKMPLPDEKHDETLYSAPEQPHKEQPDSDSSFDQLDFPEVPKVSLQPSANVASAPAVFPSLHTTSHPNIDHESSKSIGGIENPSHGQHLETEEVMQERSVANKDEQPSVPAGGMEDRQFVPFISAPSLSSASFSVTQSKPPTPLSRVKSEANVDLQDVLAAAQAAAESAERAAAAARSAASLAQIRISELTNKNSDTVSENSCENVFYNDIPHQSANEERSPFDHHNSFGNSDVGLNSVDAHQGHEDSLRSEASSLPSLDTVKAELDSSLPNDHGFENELGQHQPQRLTSMDDDPYFSYPNLFTSSQNPNLGSAAHSSIDNSRSTHEL</sequence>
<comment type="similarity">
    <text evidence="1">Belongs to the IST1 family.</text>
</comment>
<evidence type="ECO:0000256" key="1">
    <source>
        <dbReference type="ARBA" id="ARBA00005536"/>
    </source>
</evidence>
<dbReference type="PANTHER" id="PTHR12161">
    <property type="entry name" value="IST1 FAMILY MEMBER"/>
    <property type="match status" value="1"/>
</dbReference>
<accession>A0AAN7J7X4</accession>
<dbReference type="PANTHER" id="PTHR12161:SF5">
    <property type="entry name" value="IST1 HOMOLOG"/>
    <property type="match status" value="1"/>
</dbReference>
<feature type="region of interest" description="Disordered" evidence="3">
    <location>
        <begin position="199"/>
        <end position="244"/>
    </location>
</feature>
<dbReference type="InterPro" id="IPR005061">
    <property type="entry name" value="Ist1"/>
</dbReference>
<feature type="compositionally biased region" description="Polar residues" evidence="3">
    <location>
        <begin position="510"/>
        <end position="531"/>
    </location>
</feature>
<feature type="region of interest" description="Disordered" evidence="3">
    <location>
        <begin position="424"/>
        <end position="537"/>
    </location>
</feature>
<comment type="caution">
    <text evidence="4">The sequence shown here is derived from an EMBL/GenBank/DDBJ whole genome shotgun (WGS) entry which is preliminary data.</text>
</comment>
<name>A0AAN7J7X4_QUERU</name>
<keyword evidence="5" id="KW-1185">Reference proteome</keyword>
<feature type="coiled-coil region" evidence="2">
    <location>
        <begin position="361"/>
        <end position="388"/>
    </location>
</feature>
<evidence type="ECO:0008006" key="6">
    <source>
        <dbReference type="Google" id="ProtNLM"/>
    </source>
</evidence>
<dbReference type="InterPro" id="IPR042277">
    <property type="entry name" value="IST1-like"/>
</dbReference>
<feature type="coiled-coil region" evidence="2">
    <location>
        <begin position="32"/>
        <end position="59"/>
    </location>
</feature>
<reference evidence="4 5" key="1">
    <citation type="journal article" date="2023" name="G3 (Bethesda)">
        <title>A haplotype-resolved chromosome-scale genome for Quercus rubra L. provides insights into the genetics of adaptive traits for red oak species.</title>
        <authorList>
            <person name="Kapoor B."/>
            <person name="Jenkins J."/>
            <person name="Schmutz J."/>
            <person name="Zhebentyayeva T."/>
            <person name="Kuelheim C."/>
            <person name="Coggeshall M."/>
            <person name="Heim C."/>
            <person name="Lasky J.R."/>
            <person name="Leites L."/>
            <person name="Islam-Faridi N."/>
            <person name="Romero-Severson J."/>
            <person name="DeLeo V.L."/>
            <person name="Lucas S.M."/>
            <person name="Lazic D."/>
            <person name="Gailing O."/>
            <person name="Carlson J."/>
            <person name="Staton M."/>
        </authorList>
    </citation>
    <scope>NUCLEOTIDE SEQUENCE [LARGE SCALE GENOMIC DNA]</scope>
    <source>
        <strain evidence="4">Pseudo-F2</strain>
    </source>
</reference>
<protein>
    <recommendedName>
        <fullName evidence="6">IST1-like protein</fullName>
    </recommendedName>
</protein>
<dbReference type="Pfam" id="PF03398">
    <property type="entry name" value="Ist1"/>
    <property type="match status" value="1"/>
</dbReference>
<keyword evidence="2" id="KW-0175">Coiled coil</keyword>
<dbReference type="AlphaFoldDB" id="A0AAN7J7X4"/>
<dbReference type="Gene3D" id="1.20.1260.60">
    <property type="entry name" value="Vacuolar protein sorting-associated protein Ist1"/>
    <property type="match status" value="1"/>
</dbReference>
<evidence type="ECO:0000313" key="5">
    <source>
        <dbReference type="Proteomes" id="UP001324115"/>
    </source>
</evidence>
<dbReference type="EMBL" id="JAXUIC010000002">
    <property type="protein sequence ID" value="KAK4601556.1"/>
    <property type="molecule type" value="Genomic_DNA"/>
</dbReference>
<evidence type="ECO:0000313" key="4">
    <source>
        <dbReference type="EMBL" id="KAK4601556.1"/>
    </source>
</evidence>
<dbReference type="FunFam" id="1.20.1260.60:FF:000003">
    <property type="entry name" value="IST1-like protein isoform A"/>
    <property type="match status" value="1"/>
</dbReference>
<proteinExistence type="inferred from homology"/>
<dbReference type="GO" id="GO:0015031">
    <property type="term" value="P:protein transport"/>
    <property type="evidence" value="ECO:0007669"/>
    <property type="project" value="InterPro"/>
</dbReference>
<evidence type="ECO:0000256" key="2">
    <source>
        <dbReference type="SAM" id="Coils"/>
    </source>
</evidence>
<dbReference type="Proteomes" id="UP001324115">
    <property type="component" value="Unassembled WGS sequence"/>
</dbReference>
<evidence type="ECO:0000256" key="3">
    <source>
        <dbReference type="SAM" id="MobiDB-lite"/>
    </source>
</evidence>
<gene>
    <name evidence="4" type="ORF">RGQ29_010921</name>
</gene>